<protein>
    <submittedName>
        <fullName evidence="1">Uncharacterized protein</fullName>
    </submittedName>
</protein>
<accession>A0A1G2N352</accession>
<dbReference type="EMBL" id="MHRT01000001">
    <property type="protein sequence ID" value="OHA29732.1"/>
    <property type="molecule type" value="Genomic_DNA"/>
</dbReference>
<proteinExistence type="predicted"/>
<organism evidence="1 2">
    <name type="scientific">Candidatus Taylorbacteria bacterium RIFCSPHIGHO2_12_FULL_45_16</name>
    <dbReference type="NCBI Taxonomy" id="1802315"/>
    <lineage>
        <taxon>Bacteria</taxon>
        <taxon>Candidatus Tayloriibacteriota</taxon>
    </lineage>
</organism>
<dbReference type="Proteomes" id="UP000178089">
    <property type="component" value="Unassembled WGS sequence"/>
</dbReference>
<name>A0A1G2N352_9BACT</name>
<dbReference type="STRING" id="1802315.A3F51_03335"/>
<evidence type="ECO:0000313" key="2">
    <source>
        <dbReference type="Proteomes" id="UP000178089"/>
    </source>
</evidence>
<gene>
    <name evidence="1" type="ORF">A3F51_03335</name>
</gene>
<comment type="caution">
    <text evidence="1">The sequence shown here is derived from an EMBL/GenBank/DDBJ whole genome shotgun (WGS) entry which is preliminary data.</text>
</comment>
<evidence type="ECO:0000313" key="1">
    <source>
        <dbReference type="EMBL" id="OHA29732.1"/>
    </source>
</evidence>
<reference evidence="1 2" key="1">
    <citation type="journal article" date="2016" name="Nat. Commun.">
        <title>Thousands of microbial genomes shed light on interconnected biogeochemical processes in an aquifer system.</title>
        <authorList>
            <person name="Anantharaman K."/>
            <person name="Brown C.T."/>
            <person name="Hug L.A."/>
            <person name="Sharon I."/>
            <person name="Castelle C.J."/>
            <person name="Probst A.J."/>
            <person name="Thomas B.C."/>
            <person name="Singh A."/>
            <person name="Wilkins M.J."/>
            <person name="Karaoz U."/>
            <person name="Brodie E.L."/>
            <person name="Williams K.H."/>
            <person name="Hubbard S.S."/>
            <person name="Banfield J.F."/>
        </authorList>
    </citation>
    <scope>NUCLEOTIDE SEQUENCE [LARGE SCALE GENOMIC DNA]</scope>
</reference>
<sequence>MKKLLLTLFILLIIAGVAYWYFFMRVGTDVVLEPETPQSGFVPINRPGGGLVTGTEGTVPGDNRGSTSATPGTQLKIPTLRLLSNTPAGGYGASTTGAVNAKPASTTTAIRWVDRGRGNVYEARGNTLDIVTLSNTVVPKLYESSWNKNLTGFIAFGLDDGDGFDRGGTSGGVYAELKARIVPKIATSTTSPVSQTTGATLTPYELKGKSLPENIIAYASSPKRDRIFFLINENGAGSGYTAKFDGSSVVKIFSTPITQVNVEWPSENVIAITTKGAADSSGFLYFIDPKTGIWKKILGPLPGLSTKVSTDAKRVFLSMAGNANNIISSIFNISEGKGIDAIVRTLADKCVWGNFYKEMVYCAAPSQPIAGTYPDDWYVGRVSFVDKIWGINAITGEIDLVSSIVDTSDRVIDAFNLGLDEKDSFLIFMNKNDLSLWSLDLVSINN</sequence>
<dbReference type="AlphaFoldDB" id="A0A1G2N352"/>